<sequence length="260" mass="28682">MCAELTVRASGVTSNFIFDNRITGEFEYVREISPLNTPSTTDPETLLAFPNTNPDSTDLICGRNASTAWGNTKTATVAAGDSVGFFVGRGISYDPPNMYHPGFASAWLSKAEDGNLAAYKGDGKSSSPRLYIYLQDPRNSRASSIFIEVLTCANTGPWYKIHQTTNRTAQSVDFTDPVEKPYYDPIKSVWGVFRARSVRPPPTPSSTLSLKITQAKAHPLLCTVELHNPFHHAARHLPRALGAHLSQHRRRAVLCQLRAY</sequence>
<dbReference type="AlphaFoldDB" id="A0A6A5VR26"/>
<protein>
    <submittedName>
        <fullName evidence="1">Uncharacterized protein</fullName>
    </submittedName>
</protein>
<dbReference type="Gene3D" id="2.70.50.70">
    <property type="match status" value="1"/>
</dbReference>
<organism evidence="1 2">
    <name type="scientific">Bimuria novae-zelandiae CBS 107.79</name>
    <dbReference type="NCBI Taxonomy" id="1447943"/>
    <lineage>
        <taxon>Eukaryota</taxon>
        <taxon>Fungi</taxon>
        <taxon>Dikarya</taxon>
        <taxon>Ascomycota</taxon>
        <taxon>Pezizomycotina</taxon>
        <taxon>Dothideomycetes</taxon>
        <taxon>Pleosporomycetidae</taxon>
        <taxon>Pleosporales</taxon>
        <taxon>Massarineae</taxon>
        <taxon>Didymosphaeriaceae</taxon>
        <taxon>Bimuria</taxon>
    </lineage>
</organism>
<reference evidence="1" key="1">
    <citation type="journal article" date="2020" name="Stud. Mycol.">
        <title>101 Dothideomycetes genomes: a test case for predicting lifestyles and emergence of pathogens.</title>
        <authorList>
            <person name="Haridas S."/>
            <person name="Albert R."/>
            <person name="Binder M."/>
            <person name="Bloem J."/>
            <person name="Labutti K."/>
            <person name="Salamov A."/>
            <person name="Andreopoulos B."/>
            <person name="Baker S."/>
            <person name="Barry K."/>
            <person name="Bills G."/>
            <person name="Bluhm B."/>
            <person name="Cannon C."/>
            <person name="Castanera R."/>
            <person name="Culley D."/>
            <person name="Daum C."/>
            <person name="Ezra D."/>
            <person name="Gonzalez J."/>
            <person name="Henrissat B."/>
            <person name="Kuo A."/>
            <person name="Liang C."/>
            <person name="Lipzen A."/>
            <person name="Lutzoni F."/>
            <person name="Magnuson J."/>
            <person name="Mondo S."/>
            <person name="Nolan M."/>
            <person name="Ohm R."/>
            <person name="Pangilinan J."/>
            <person name="Park H.-J."/>
            <person name="Ramirez L."/>
            <person name="Alfaro M."/>
            <person name="Sun H."/>
            <person name="Tritt A."/>
            <person name="Yoshinaga Y."/>
            <person name="Zwiers L.-H."/>
            <person name="Turgeon B."/>
            <person name="Goodwin S."/>
            <person name="Spatafora J."/>
            <person name="Crous P."/>
            <person name="Grigoriev I."/>
        </authorList>
    </citation>
    <scope>NUCLEOTIDE SEQUENCE</scope>
    <source>
        <strain evidence="1">CBS 107.79</strain>
    </source>
</reference>
<dbReference type="Proteomes" id="UP000800036">
    <property type="component" value="Unassembled WGS sequence"/>
</dbReference>
<name>A0A6A5VR26_9PLEO</name>
<evidence type="ECO:0000313" key="1">
    <source>
        <dbReference type="EMBL" id="KAF1979784.1"/>
    </source>
</evidence>
<dbReference type="EMBL" id="ML976657">
    <property type="protein sequence ID" value="KAF1979784.1"/>
    <property type="molecule type" value="Genomic_DNA"/>
</dbReference>
<dbReference type="OrthoDB" id="6038816at2759"/>
<proteinExistence type="predicted"/>
<keyword evidence="2" id="KW-1185">Reference proteome</keyword>
<evidence type="ECO:0000313" key="2">
    <source>
        <dbReference type="Proteomes" id="UP000800036"/>
    </source>
</evidence>
<accession>A0A6A5VR26</accession>
<gene>
    <name evidence="1" type="ORF">BU23DRAFT_563168</name>
</gene>